<dbReference type="SUPFAM" id="SSF50494">
    <property type="entry name" value="Trypsin-like serine proteases"/>
    <property type="match status" value="1"/>
</dbReference>
<dbReference type="InterPro" id="IPR001314">
    <property type="entry name" value="Peptidase_S1A"/>
</dbReference>
<protein>
    <submittedName>
        <fullName evidence="10">CG5909</fullName>
    </submittedName>
</protein>
<keyword evidence="2" id="KW-0479">Metal-binding</keyword>
<dbReference type="GO" id="GO:0006508">
    <property type="term" value="P:proteolysis"/>
    <property type="evidence" value="ECO:0007669"/>
    <property type="project" value="UniProtKB-KW"/>
</dbReference>
<dbReference type="EMBL" id="CP012524">
    <property type="protein sequence ID" value="ALC41742.1"/>
    <property type="molecule type" value="Genomic_DNA"/>
</dbReference>
<dbReference type="PANTHER" id="PTHR24256">
    <property type="entry name" value="TRYPTASE-RELATED"/>
    <property type="match status" value="1"/>
</dbReference>
<dbReference type="GO" id="GO:0004252">
    <property type="term" value="F:serine-type endopeptidase activity"/>
    <property type="evidence" value="ECO:0007669"/>
    <property type="project" value="InterPro"/>
</dbReference>
<evidence type="ECO:0000256" key="8">
    <source>
        <dbReference type="ARBA" id="ARBA00024195"/>
    </source>
</evidence>
<comment type="similarity">
    <text evidence="8">Belongs to the peptidase S1 family. CLIP subfamily.</text>
</comment>
<dbReference type="PROSITE" id="PS00135">
    <property type="entry name" value="TRYPSIN_SER"/>
    <property type="match status" value="1"/>
</dbReference>
<feature type="domain" description="Peptidase S1" evidence="9">
    <location>
        <begin position="20"/>
        <end position="272"/>
    </location>
</feature>
<gene>
    <name evidence="10" type="ORF">Dbus_chr2Rg1321</name>
</gene>
<reference evidence="10 11" key="1">
    <citation type="submission" date="2015-08" db="EMBL/GenBank/DDBJ databases">
        <title>Ancestral chromatin configuration constrains chromatin evolution on differentiating sex chromosomes in Drosophila.</title>
        <authorList>
            <person name="Zhou Q."/>
            <person name="Bachtrog D."/>
        </authorList>
    </citation>
    <scope>NUCLEOTIDE SEQUENCE [LARGE SCALE GENOMIC DNA]</scope>
    <source>
        <tissue evidence="10">Whole larvae</tissue>
    </source>
</reference>
<dbReference type="InterPro" id="IPR001254">
    <property type="entry name" value="Trypsin_dom"/>
</dbReference>
<keyword evidence="4" id="KW-0720">Serine protease</keyword>
<keyword evidence="1" id="KW-0645">Protease</keyword>
<dbReference type="Gene3D" id="2.40.10.10">
    <property type="entry name" value="Trypsin-like serine proteases"/>
    <property type="match status" value="2"/>
</dbReference>
<dbReference type="AlphaFoldDB" id="A0A0M4EK66"/>
<evidence type="ECO:0000256" key="5">
    <source>
        <dbReference type="ARBA" id="ARBA00022837"/>
    </source>
</evidence>
<proteinExistence type="inferred from homology"/>
<keyword evidence="6" id="KW-0865">Zymogen</keyword>
<dbReference type="SMART" id="SM00020">
    <property type="entry name" value="Tryp_SPc"/>
    <property type="match status" value="1"/>
</dbReference>
<dbReference type="InterPro" id="IPR033116">
    <property type="entry name" value="TRYPSIN_SER"/>
</dbReference>
<evidence type="ECO:0000256" key="1">
    <source>
        <dbReference type="ARBA" id="ARBA00022670"/>
    </source>
</evidence>
<accession>A0A0M4EK66</accession>
<evidence type="ECO:0000256" key="3">
    <source>
        <dbReference type="ARBA" id="ARBA00022801"/>
    </source>
</evidence>
<dbReference type="OMA" id="ICAPPSE"/>
<dbReference type="InterPro" id="IPR051487">
    <property type="entry name" value="Ser/Thr_Proteases_Immune/Dev"/>
</dbReference>
<evidence type="ECO:0000259" key="9">
    <source>
        <dbReference type="PROSITE" id="PS50240"/>
    </source>
</evidence>
<dbReference type="GO" id="GO:0046872">
    <property type="term" value="F:metal ion binding"/>
    <property type="evidence" value="ECO:0007669"/>
    <property type="project" value="UniProtKB-KW"/>
</dbReference>
<dbReference type="InterPro" id="IPR043504">
    <property type="entry name" value="Peptidase_S1_PA_chymotrypsin"/>
</dbReference>
<keyword evidence="11" id="KW-1185">Reference proteome</keyword>
<dbReference type="Pfam" id="PF00089">
    <property type="entry name" value="Trypsin"/>
    <property type="match status" value="1"/>
</dbReference>
<evidence type="ECO:0000313" key="10">
    <source>
        <dbReference type="EMBL" id="ALC41742.1"/>
    </source>
</evidence>
<dbReference type="PRINTS" id="PR00722">
    <property type="entry name" value="CHYMOTRYPSIN"/>
</dbReference>
<dbReference type="InterPro" id="IPR009003">
    <property type="entry name" value="Peptidase_S1_PA"/>
</dbReference>
<sequence>RGLQLLDVEDCGSFDNVPQTTKGDQVNVMSRPWMALLLYEISPGTLTFKCGGTLISSRKLIIQMHTIILHLILNSFKVRLGEHTLSTTEDCQRLRGRQLCAPPVEDFEIEHVFKHENYSKEKNLNDIALIKLKGNAATKSHIRPICLPITKKIREKSELLTQLRVTGWGKTETGEYSDVLRESIIRKVPRENCERAYNKEYDSSIICAGDTLGDSCNGDSGGPLTFVDYFHQRQRFIQYGIVSGGARRCGSAAPGVYTNVSKFLSWIAEKMN</sequence>
<dbReference type="Proteomes" id="UP000494163">
    <property type="component" value="Chromosome 2R"/>
</dbReference>
<dbReference type="SMR" id="A0A0M4EK66"/>
<keyword evidence="7" id="KW-1015">Disulfide bond</keyword>
<evidence type="ECO:0000256" key="6">
    <source>
        <dbReference type="ARBA" id="ARBA00023145"/>
    </source>
</evidence>
<feature type="non-terminal residue" evidence="10">
    <location>
        <position position="272"/>
    </location>
</feature>
<name>A0A0M4EK66_DROBS</name>
<dbReference type="OrthoDB" id="8250810at2759"/>
<evidence type="ECO:0000256" key="4">
    <source>
        <dbReference type="ARBA" id="ARBA00022825"/>
    </source>
</evidence>
<keyword evidence="3" id="KW-0378">Hydrolase</keyword>
<feature type="non-terminal residue" evidence="10">
    <location>
        <position position="1"/>
    </location>
</feature>
<evidence type="ECO:0000256" key="2">
    <source>
        <dbReference type="ARBA" id="ARBA00022723"/>
    </source>
</evidence>
<dbReference type="FunFam" id="2.40.10.10:FF:000078">
    <property type="entry name" value="Serine protease H137"/>
    <property type="match status" value="1"/>
</dbReference>
<dbReference type="STRING" id="30019.A0A0M4EK66"/>
<dbReference type="CDD" id="cd00190">
    <property type="entry name" value="Tryp_SPc"/>
    <property type="match status" value="1"/>
</dbReference>
<keyword evidence="5" id="KW-0106">Calcium</keyword>
<evidence type="ECO:0000313" key="11">
    <source>
        <dbReference type="Proteomes" id="UP000494163"/>
    </source>
</evidence>
<evidence type="ECO:0000256" key="7">
    <source>
        <dbReference type="ARBA" id="ARBA00023157"/>
    </source>
</evidence>
<organism evidence="10 11">
    <name type="scientific">Drosophila busckii</name>
    <name type="common">Fruit fly</name>
    <dbReference type="NCBI Taxonomy" id="30019"/>
    <lineage>
        <taxon>Eukaryota</taxon>
        <taxon>Metazoa</taxon>
        <taxon>Ecdysozoa</taxon>
        <taxon>Arthropoda</taxon>
        <taxon>Hexapoda</taxon>
        <taxon>Insecta</taxon>
        <taxon>Pterygota</taxon>
        <taxon>Neoptera</taxon>
        <taxon>Endopterygota</taxon>
        <taxon>Diptera</taxon>
        <taxon>Brachycera</taxon>
        <taxon>Muscomorpha</taxon>
        <taxon>Ephydroidea</taxon>
        <taxon>Drosophilidae</taxon>
        <taxon>Drosophila</taxon>
    </lineage>
</organism>
<dbReference type="PROSITE" id="PS50240">
    <property type="entry name" value="TRYPSIN_DOM"/>
    <property type="match status" value="1"/>
</dbReference>